<proteinExistence type="predicted"/>
<feature type="region of interest" description="Disordered" evidence="1">
    <location>
        <begin position="313"/>
        <end position="335"/>
    </location>
</feature>
<feature type="region of interest" description="Disordered" evidence="1">
    <location>
        <begin position="1"/>
        <end position="46"/>
    </location>
</feature>
<feature type="region of interest" description="Disordered" evidence="1">
    <location>
        <begin position="130"/>
        <end position="221"/>
    </location>
</feature>
<evidence type="ECO:0000313" key="3">
    <source>
        <dbReference type="Proteomes" id="UP000054903"/>
    </source>
</evidence>
<organism evidence="2 3">
    <name type="scientific">Caballeronia fortuita</name>
    <dbReference type="NCBI Taxonomy" id="1777138"/>
    <lineage>
        <taxon>Bacteria</taxon>
        <taxon>Pseudomonadati</taxon>
        <taxon>Pseudomonadota</taxon>
        <taxon>Betaproteobacteria</taxon>
        <taxon>Burkholderiales</taxon>
        <taxon>Burkholderiaceae</taxon>
        <taxon>Caballeronia</taxon>
    </lineage>
</organism>
<feature type="compositionally biased region" description="Polar residues" evidence="1">
    <location>
        <begin position="184"/>
        <end position="204"/>
    </location>
</feature>
<dbReference type="EMBL" id="FCNX02000022">
    <property type="protein sequence ID" value="SAL01268.1"/>
    <property type="molecule type" value="Genomic_DNA"/>
</dbReference>
<name>A0A158E354_9BURK</name>
<keyword evidence="3" id="KW-1185">Reference proteome</keyword>
<dbReference type="Proteomes" id="UP000054903">
    <property type="component" value="Unassembled WGS sequence"/>
</dbReference>
<evidence type="ECO:0000313" key="2">
    <source>
        <dbReference type="EMBL" id="SAL01268.1"/>
    </source>
</evidence>
<reference evidence="2" key="1">
    <citation type="submission" date="2016-01" db="EMBL/GenBank/DDBJ databases">
        <authorList>
            <person name="Peeters C."/>
        </authorList>
    </citation>
    <scope>NUCLEOTIDE SEQUENCE</scope>
    <source>
        <strain evidence="2">LMG 29320</strain>
    </source>
</reference>
<comment type="caution">
    <text evidence="2">The sequence shown here is derived from an EMBL/GenBank/DDBJ whole genome shotgun (WGS) entry which is preliminary data.</text>
</comment>
<dbReference type="RefSeq" id="WP_061138315.1">
    <property type="nucleotide sequence ID" value="NZ_FCNX02000022.1"/>
</dbReference>
<accession>A0A158E354</accession>
<dbReference type="AlphaFoldDB" id="A0A158E354"/>
<evidence type="ECO:0000256" key="1">
    <source>
        <dbReference type="SAM" id="MobiDB-lite"/>
    </source>
</evidence>
<protein>
    <submittedName>
        <fullName evidence="2">Uncharacterized protein</fullName>
    </submittedName>
</protein>
<gene>
    <name evidence="2" type="ORF">AWB77_06311</name>
</gene>
<sequence>MSQPRGPNAGYRGKSSSRRPPPQHPASSSRPGRVQPPFKASESTPAQASIIKTRSLKFLVDAVGEENVALGLDSSLTRIAELLRGERFTPETAFHMETTLGLPSGFFDQHHPVLATEVIARLKSPLEFVSRDETSDEGEVQEASLLPNNQKPSLPASRLSEEAKMRSKSSKGAPAATRARSAETPKQTGGRPSTVGGSSNQNGPRQAAQRERAHSDGAVSVEGIRRANLHVLTGRNGSKAKLGAVMGLTGSNMAHRLHGKKRMDDPEAQRFTERLGLPEGWLDTPRSEADVPESVALLLAPASRARMPGHTLPASAAARDDDTLGAAAPGSESDRLRARITIDAKAAASPNEAPSAQGGVVGREHGTVNEAVAAPAHATVDPDERPVATADARPVELPLASATSHRSSAPAISTVQTNLAGLDGIAPIAEALLKTLAGKARTGRLDEVKALELLQQAIHL</sequence>
<dbReference type="OrthoDB" id="9124256at2"/>